<name>A0A7H8R0F0_TALRU</name>
<dbReference type="FunFam" id="1.20.1250.20:FF:000286">
    <property type="entry name" value="MFS efflux transporter"/>
    <property type="match status" value="1"/>
</dbReference>
<evidence type="ECO:0000256" key="4">
    <source>
        <dbReference type="ARBA" id="ARBA00023136"/>
    </source>
</evidence>
<feature type="transmembrane region" description="Helical" evidence="5">
    <location>
        <begin position="400"/>
        <end position="419"/>
    </location>
</feature>
<feature type="transmembrane region" description="Helical" evidence="5">
    <location>
        <begin position="119"/>
        <end position="139"/>
    </location>
</feature>
<comment type="subcellular location">
    <subcellularLocation>
        <location evidence="1">Membrane</location>
        <topology evidence="1">Multi-pass membrane protein</topology>
    </subcellularLocation>
</comment>
<dbReference type="InterPro" id="IPR011701">
    <property type="entry name" value="MFS"/>
</dbReference>
<keyword evidence="4 5" id="KW-0472">Membrane</keyword>
<feature type="domain" description="Major facilitator superfamily (MFS) profile" evidence="6">
    <location>
        <begin position="36"/>
        <end position="432"/>
    </location>
</feature>
<dbReference type="OrthoDB" id="413079at2759"/>
<dbReference type="Proteomes" id="UP000509510">
    <property type="component" value="Chromosome III"/>
</dbReference>
<feature type="transmembrane region" description="Helical" evidence="5">
    <location>
        <begin position="68"/>
        <end position="89"/>
    </location>
</feature>
<evidence type="ECO:0000256" key="1">
    <source>
        <dbReference type="ARBA" id="ARBA00004141"/>
    </source>
</evidence>
<dbReference type="InterPro" id="IPR020846">
    <property type="entry name" value="MFS_dom"/>
</dbReference>
<feature type="transmembrane region" description="Helical" evidence="5">
    <location>
        <begin position="96"/>
        <end position="113"/>
    </location>
</feature>
<dbReference type="RefSeq" id="XP_035345363.1">
    <property type="nucleotide sequence ID" value="XM_035489470.1"/>
</dbReference>
<proteinExistence type="predicted"/>
<dbReference type="GO" id="GO:0022857">
    <property type="term" value="F:transmembrane transporter activity"/>
    <property type="evidence" value="ECO:0007669"/>
    <property type="project" value="InterPro"/>
</dbReference>
<protein>
    <recommendedName>
        <fullName evidence="6">Major facilitator superfamily (MFS) profile domain-containing protein</fullName>
    </recommendedName>
</protein>
<dbReference type="PANTHER" id="PTHR23514">
    <property type="entry name" value="BYPASS OF STOP CODON PROTEIN 6"/>
    <property type="match status" value="1"/>
</dbReference>
<feature type="transmembrane region" description="Helical" evidence="5">
    <location>
        <begin position="160"/>
        <end position="181"/>
    </location>
</feature>
<dbReference type="PANTHER" id="PTHR23514:SF16">
    <property type="entry name" value="TRANSPORTER, PUTATIVE (AFU_ORTHOLOGUE AFUA_2G17270)-RELATED"/>
    <property type="match status" value="1"/>
</dbReference>
<dbReference type="Pfam" id="PF07690">
    <property type="entry name" value="MFS_1"/>
    <property type="match status" value="1"/>
</dbReference>
<organism evidence="7 8">
    <name type="scientific">Talaromyces rugulosus</name>
    <name type="common">Penicillium rugulosum</name>
    <dbReference type="NCBI Taxonomy" id="121627"/>
    <lineage>
        <taxon>Eukaryota</taxon>
        <taxon>Fungi</taxon>
        <taxon>Dikarya</taxon>
        <taxon>Ascomycota</taxon>
        <taxon>Pezizomycotina</taxon>
        <taxon>Eurotiomycetes</taxon>
        <taxon>Eurotiomycetidae</taxon>
        <taxon>Eurotiales</taxon>
        <taxon>Trichocomaceae</taxon>
        <taxon>Talaromyces</taxon>
        <taxon>Talaromyces sect. Islandici</taxon>
    </lineage>
</organism>
<feature type="transmembrane region" description="Helical" evidence="5">
    <location>
        <begin position="245"/>
        <end position="268"/>
    </location>
</feature>
<keyword evidence="3 5" id="KW-1133">Transmembrane helix</keyword>
<accession>A0A7H8R0F0</accession>
<dbReference type="AlphaFoldDB" id="A0A7H8R0F0"/>
<dbReference type="GeneID" id="55993812"/>
<sequence length="432" mass="46955">MDNIAPANIVLAERDGCLERQPDDPAQPNPERPFLKLTSAAFSFFVAGLNDGSLGALLPYVLRTWDLSMNLVVVIYAATFLGWFVAALTNFSLRHYLGLGAMLALGAVLQTVAHALRSWMPPFALYTVTYFLVSLGQAFNDTHANDFVSSVKSAHRWLGVIHAMYMAGCLVGPLVATAIATTDPRWYLFYVVPSGLGVINLTLIVIAFRDKMTVRIRRHLVDQSGQSSVGRDALLEMKNTLRLPAVWIMSLYFFFFLGAAVTAGGWVAEYLVNVRHGRLSEMGYIPTGLYGGAFLGRLLLAEPTHRLGERRMIVFYAVLCVCLQLVFWLVPNIIIEAVAISLLGFFSGPFFATGISVASKLFPADVKSSGIACVFVLGQIGGSIFPILTGVIATRAGVQVLQPMLVALFCAAGGSWLLLPKRPESLLEISAT</sequence>
<keyword evidence="8" id="KW-1185">Reference proteome</keyword>
<evidence type="ECO:0000256" key="3">
    <source>
        <dbReference type="ARBA" id="ARBA00022989"/>
    </source>
</evidence>
<dbReference type="EMBL" id="CP055900">
    <property type="protein sequence ID" value="QKX59185.1"/>
    <property type="molecule type" value="Genomic_DNA"/>
</dbReference>
<dbReference type="GO" id="GO:0016020">
    <property type="term" value="C:membrane"/>
    <property type="evidence" value="ECO:0007669"/>
    <property type="project" value="UniProtKB-SubCell"/>
</dbReference>
<feature type="transmembrane region" description="Helical" evidence="5">
    <location>
        <begin position="283"/>
        <end position="300"/>
    </location>
</feature>
<dbReference type="InterPro" id="IPR051788">
    <property type="entry name" value="MFS_Transporter"/>
</dbReference>
<feature type="transmembrane region" description="Helical" evidence="5">
    <location>
        <begin position="187"/>
        <end position="208"/>
    </location>
</feature>
<feature type="transmembrane region" description="Helical" evidence="5">
    <location>
        <begin position="337"/>
        <end position="358"/>
    </location>
</feature>
<dbReference type="InterPro" id="IPR036259">
    <property type="entry name" value="MFS_trans_sf"/>
</dbReference>
<feature type="transmembrane region" description="Helical" evidence="5">
    <location>
        <begin position="312"/>
        <end position="331"/>
    </location>
</feature>
<keyword evidence="2 5" id="KW-0812">Transmembrane</keyword>
<dbReference type="PROSITE" id="PS50850">
    <property type="entry name" value="MFS"/>
    <property type="match status" value="1"/>
</dbReference>
<evidence type="ECO:0000256" key="5">
    <source>
        <dbReference type="SAM" id="Phobius"/>
    </source>
</evidence>
<feature type="transmembrane region" description="Helical" evidence="5">
    <location>
        <begin position="370"/>
        <end position="394"/>
    </location>
</feature>
<dbReference type="Gene3D" id="1.20.1250.20">
    <property type="entry name" value="MFS general substrate transporter like domains"/>
    <property type="match status" value="2"/>
</dbReference>
<reference evidence="8" key="1">
    <citation type="submission" date="2020-06" db="EMBL/GenBank/DDBJ databases">
        <title>A chromosome-scale genome assembly of Talaromyces rugulosus W13939.</title>
        <authorList>
            <person name="Wang B."/>
            <person name="Guo L."/>
            <person name="Ye K."/>
            <person name="Wang L."/>
        </authorList>
    </citation>
    <scope>NUCLEOTIDE SEQUENCE [LARGE SCALE GENOMIC DNA]</scope>
    <source>
        <strain evidence="8">W13939</strain>
    </source>
</reference>
<dbReference type="KEGG" id="trg:TRUGW13939_06317"/>
<evidence type="ECO:0000313" key="8">
    <source>
        <dbReference type="Proteomes" id="UP000509510"/>
    </source>
</evidence>
<evidence type="ECO:0000313" key="7">
    <source>
        <dbReference type="EMBL" id="QKX59185.1"/>
    </source>
</evidence>
<evidence type="ECO:0000256" key="2">
    <source>
        <dbReference type="ARBA" id="ARBA00022692"/>
    </source>
</evidence>
<feature type="transmembrane region" description="Helical" evidence="5">
    <location>
        <begin position="40"/>
        <end position="62"/>
    </location>
</feature>
<gene>
    <name evidence="7" type="ORF">TRUGW13939_06317</name>
</gene>
<dbReference type="SUPFAM" id="SSF103473">
    <property type="entry name" value="MFS general substrate transporter"/>
    <property type="match status" value="1"/>
</dbReference>
<evidence type="ECO:0000259" key="6">
    <source>
        <dbReference type="PROSITE" id="PS50850"/>
    </source>
</evidence>